<dbReference type="EMBL" id="AP023368">
    <property type="protein sequence ID" value="BCJ97660.1"/>
    <property type="molecule type" value="Genomic_DNA"/>
</dbReference>
<accession>A0A7I8DH11</accession>
<feature type="domain" description="DinB-like" evidence="1">
    <location>
        <begin position="55"/>
        <end position="170"/>
    </location>
</feature>
<evidence type="ECO:0000313" key="3">
    <source>
        <dbReference type="Proteomes" id="UP000515703"/>
    </source>
</evidence>
<dbReference type="AlphaFoldDB" id="A0A7I8DH11"/>
<dbReference type="Gene3D" id="1.20.120.450">
    <property type="entry name" value="dinb family like domain"/>
    <property type="match status" value="1"/>
</dbReference>
<proteinExistence type="predicted"/>
<organism evidence="2 3">
    <name type="scientific">Anaerocolumna chitinilytica</name>
    <dbReference type="NCBI Taxonomy" id="1727145"/>
    <lineage>
        <taxon>Bacteria</taxon>
        <taxon>Bacillati</taxon>
        <taxon>Bacillota</taxon>
        <taxon>Clostridia</taxon>
        <taxon>Lachnospirales</taxon>
        <taxon>Lachnospiraceae</taxon>
        <taxon>Anaerocolumna</taxon>
    </lineage>
</organism>
<name>A0A7I8DH11_9FIRM</name>
<dbReference type="InterPro" id="IPR024775">
    <property type="entry name" value="DinB-like"/>
</dbReference>
<protein>
    <recommendedName>
        <fullName evidence="1">DinB-like domain-containing protein</fullName>
    </recommendedName>
</protein>
<evidence type="ECO:0000313" key="2">
    <source>
        <dbReference type="EMBL" id="BCJ97660.1"/>
    </source>
</evidence>
<dbReference type="Proteomes" id="UP000515703">
    <property type="component" value="Chromosome"/>
</dbReference>
<reference evidence="2 3" key="2">
    <citation type="submission" date="2020-08" db="EMBL/GenBank/DDBJ databases">
        <authorList>
            <person name="Ueki A."/>
            <person name="Tonouchi A."/>
        </authorList>
    </citation>
    <scope>NUCLEOTIDE SEQUENCE [LARGE SCALE GENOMIC DNA]</scope>
    <source>
        <strain evidence="2 3">CTTW</strain>
    </source>
</reference>
<reference evidence="2 3" key="1">
    <citation type="submission" date="2020-08" db="EMBL/GenBank/DDBJ databases">
        <title>Draft genome sequencing of an Anaerocolumna strain isolated from anoxic soil subjected to BSD treatment.</title>
        <authorList>
            <person name="Uek A."/>
            <person name="Tonouchi A."/>
        </authorList>
    </citation>
    <scope>NUCLEOTIDE SEQUENCE [LARGE SCALE GENOMIC DNA]</scope>
    <source>
        <strain evidence="2 3">CTTW</strain>
    </source>
</reference>
<dbReference type="SUPFAM" id="SSF109854">
    <property type="entry name" value="DinB/YfiT-like putative metalloenzymes"/>
    <property type="match status" value="1"/>
</dbReference>
<dbReference type="Pfam" id="PF12867">
    <property type="entry name" value="DinB_2"/>
    <property type="match status" value="1"/>
</dbReference>
<gene>
    <name evidence="2" type="ORF">bsdcttw_07010</name>
</gene>
<dbReference type="InterPro" id="IPR034660">
    <property type="entry name" value="DinB/YfiT-like"/>
</dbReference>
<dbReference type="KEGG" id="acht:bsdcttw_07010"/>
<keyword evidence="3" id="KW-1185">Reference proteome</keyword>
<sequence>MDSMFQPGTDWNPKQAQLKELLAKPERFEEAKNLCLEMHSMLHSSVTQGSGSTLMDEVWEGLTDKAFVTMPTVKDVTVAWNIWHITRIEDLTANILIGEREQVLDESWLKRLGVQVKDTGNAMTDDEILELSKNLKMDELKNYRDAVGSRTKELIDNLTLPDLKRKVRKESIDRILEEGGVTKQGDSIWLLDFWGRKNITGILLMPITRHQVGHLNDSLKLKKKLQK</sequence>
<evidence type="ECO:0000259" key="1">
    <source>
        <dbReference type="Pfam" id="PF12867"/>
    </source>
</evidence>